<dbReference type="EC" id="2.4.1.266" evidence="1"/>
<organism evidence="1 2">
    <name type="scientific">Fuerstiella marisgermanici</name>
    <dbReference type="NCBI Taxonomy" id="1891926"/>
    <lineage>
        <taxon>Bacteria</taxon>
        <taxon>Pseudomonadati</taxon>
        <taxon>Planctomycetota</taxon>
        <taxon>Planctomycetia</taxon>
        <taxon>Planctomycetales</taxon>
        <taxon>Planctomycetaceae</taxon>
        <taxon>Fuerstiella</taxon>
    </lineage>
</organism>
<evidence type="ECO:0000313" key="2">
    <source>
        <dbReference type="Proteomes" id="UP000187735"/>
    </source>
</evidence>
<proteinExistence type="predicted"/>
<dbReference type="EMBL" id="CP017641">
    <property type="protein sequence ID" value="APZ92987.1"/>
    <property type="molecule type" value="Genomic_DNA"/>
</dbReference>
<dbReference type="AlphaFoldDB" id="A0A1P8WG33"/>
<name>A0A1P8WG33_9PLAN</name>
<dbReference type="OrthoDB" id="9477at2"/>
<dbReference type="STRING" id="1891926.Fuma_02599"/>
<dbReference type="GO" id="GO:0016757">
    <property type="term" value="F:glycosyltransferase activity"/>
    <property type="evidence" value="ECO:0007669"/>
    <property type="project" value="UniProtKB-KW"/>
</dbReference>
<dbReference type="Proteomes" id="UP000187735">
    <property type="component" value="Chromosome"/>
</dbReference>
<accession>A0A1P8WG33</accession>
<evidence type="ECO:0000313" key="1">
    <source>
        <dbReference type="EMBL" id="APZ92987.1"/>
    </source>
</evidence>
<keyword evidence="1" id="KW-0328">Glycosyltransferase</keyword>
<dbReference type="Gene3D" id="3.90.550.10">
    <property type="entry name" value="Spore Coat Polysaccharide Biosynthesis Protein SpsA, Chain A"/>
    <property type="match status" value="1"/>
</dbReference>
<sequence>MADFSQNGVIGTLHNLRNRSTEELEAELVEYSTETPMSLLLPCLYSELEGPAMGPIVEELAKIPYLSEIIIGLDRANETQFEAARKFFAKLPQNFVVLWNDGTRLRHVDAALQEVGLAPTEPGKGRNVWYCLGYFLASQTSKAVALHDCDILTYDRSIPARLLYPLAHPRFNYQFCKGYYYRAAGGQLNGRVFRLLVIPLIRALKQVLGRLEYLDYMGSFRYALSGEFSMRSEVVQSLRIPADWGLEIGTLSEMFRNCSTQRICQVDIADAYDHKHQPVSEDNRTGGLHRMANDISKALFRKLAVEGVVITSSMLRTLKACYYRTALDVVDHYHNDAVMSGLDLDRHQEEATVELFSRVILAAGDEFLTRPDEAPFIHNWARVRSALPDVLDQIVGAVQADNA</sequence>
<dbReference type="KEGG" id="fmr:Fuma_02599"/>
<protein>
    <submittedName>
        <fullName evidence="1">Glucosyl-3-phosphoglycerate synthase</fullName>
        <ecNumber evidence="1">2.4.1.266</ecNumber>
    </submittedName>
</protein>
<dbReference type="InterPro" id="IPR029044">
    <property type="entry name" value="Nucleotide-diphossugar_trans"/>
</dbReference>
<reference evidence="1 2" key="1">
    <citation type="journal article" date="2016" name="Front. Microbiol.">
        <title>Fuerstia marisgermanicae gen. nov., sp. nov., an Unusual Member of the Phylum Planctomycetes from the German Wadden Sea.</title>
        <authorList>
            <person name="Kohn T."/>
            <person name="Heuer A."/>
            <person name="Jogler M."/>
            <person name="Vollmers J."/>
            <person name="Boedeker C."/>
            <person name="Bunk B."/>
            <person name="Rast P."/>
            <person name="Borchert D."/>
            <person name="Glockner I."/>
            <person name="Freese H.M."/>
            <person name="Klenk H.P."/>
            <person name="Overmann J."/>
            <person name="Kaster A.K."/>
            <person name="Rohde M."/>
            <person name="Wiegand S."/>
            <person name="Jogler C."/>
        </authorList>
    </citation>
    <scope>NUCLEOTIDE SEQUENCE [LARGE SCALE GENOMIC DNA]</scope>
    <source>
        <strain evidence="1 2">NH11</strain>
    </source>
</reference>
<gene>
    <name evidence="1" type="primary">gpgS</name>
    <name evidence="1" type="ORF">Fuma_02599</name>
</gene>
<keyword evidence="1" id="KW-0808">Transferase</keyword>
<keyword evidence="2" id="KW-1185">Reference proteome</keyword>
<dbReference type="SUPFAM" id="SSF53448">
    <property type="entry name" value="Nucleotide-diphospho-sugar transferases"/>
    <property type="match status" value="1"/>
</dbReference>
<dbReference type="RefSeq" id="WP_077024522.1">
    <property type="nucleotide sequence ID" value="NZ_CP017641.1"/>
</dbReference>